<dbReference type="AlphaFoldDB" id="A0A4P8IEX3"/>
<dbReference type="OrthoDB" id="384721at2"/>
<keyword evidence="1" id="KW-1133">Transmembrane helix</keyword>
<dbReference type="EC" id="3.1.4.46" evidence="3"/>
<dbReference type="InterPro" id="IPR030395">
    <property type="entry name" value="GP_PDE_dom"/>
</dbReference>
<dbReference type="PANTHER" id="PTHR46211">
    <property type="entry name" value="GLYCEROPHOSPHORYL DIESTER PHOSPHODIESTERASE"/>
    <property type="match status" value="1"/>
</dbReference>
<dbReference type="Proteomes" id="UP000298653">
    <property type="component" value="Chromosome"/>
</dbReference>
<evidence type="ECO:0000256" key="1">
    <source>
        <dbReference type="SAM" id="Phobius"/>
    </source>
</evidence>
<feature type="transmembrane region" description="Helical" evidence="1">
    <location>
        <begin position="222"/>
        <end position="251"/>
    </location>
</feature>
<dbReference type="Pfam" id="PF10110">
    <property type="entry name" value="GPDPase_memb"/>
    <property type="match status" value="1"/>
</dbReference>
<feature type="transmembrane region" description="Helical" evidence="1">
    <location>
        <begin position="313"/>
        <end position="330"/>
    </location>
</feature>
<evidence type="ECO:0000259" key="2">
    <source>
        <dbReference type="PROSITE" id="PS51704"/>
    </source>
</evidence>
<evidence type="ECO:0000313" key="3">
    <source>
        <dbReference type="EMBL" id="QCP35936.1"/>
    </source>
</evidence>
<evidence type="ECO:0000313" key="4">
    <source>
        <dbReference type="Proteomes" id="UP000298653"/>
    </source>
</evidence>
<dbReference type="Pfam" id="PF03009">
    <property type="entry name" value="GDPD"/>
    <property type="match status" value="1"/>
</dbReference>
<dbReference type="Gene3D" id="3.20.20.190">
    <property type="entry name" value="Phosphatidylinositol (PI) phosphodiesterase"/>
    <property type="match status" value="1"/>
</dbReference>
<dbReference type="GO" id="GO:0006629">
    <property type="term" value="P:lipid metabolic process"/>
    <property type="evidence" value="ECO:0007669"/>
    <property type="project" value="InterPro"/>
</dbReference>
<keyword evidence="4" id="KW-1185">Reference proteome</keyword>
<dbReference type="InterPro" id="IPR017946">
    <property type="entry name" value="PLC-like_Pdiesterase_TIM-brl"/>
</dbReference>
<name>A0A4P8IEX3_9FIRM</name>
<protein>
    <submittedName>
        <fullName evidence="3">Glycerophosphoryl diester phosphodiesterase</fullName>
        <ecNumber evidence="3">3.1.4.46</ecNumber>
    </submittedName>
</protein>
<dbReference type="KEGG" id="arf:AR1Y2_2482"/>
<keyword evidence="1" id="KW-0812">Transmembrane</keyword>
<feature type="transmembrane region" description="Helical" evidence="1">
    <location>
        <begin position="169"/>
        <end position="188"/>
    </location>
</feature>
<keyword evidence="3" id="KW-0378">Hydrolase</keyword>
<dbReference type="InterPro" id="IPR018476">
    <property type="entry name" value="GlyceroP-diester-Pdiesterase_M"/>
</dbReference>
<accession>A0A4P8IEX3</accession>
<sequence length="597" mass="68161">MGNIKRLIIDLWKLLTWDWPVLLLFEVIYKMVFLTVMSLSENGIDFALSKAGIEYLTNQNLFQVLVNPYSLAALVLSFLMVIYFSFLEITAIILYCHMGMKGEKASVYGLLIESAKRAGRLSWPGNLWVVLLLILAMPVTGISVMSGPIGSLRIPGFILEFIRGNTVLSILYGGLIFVLIFLFCRWIFGLHEFVLNRITFRRACQKSAELVNGKKRKSAVSVLCIMLFLWVGASLVYTAVLIGMMIIIRFTGSLGSAFYDFWYHYHDLNRALSFLSAMLKPVILFGTVSVIYYRVQGHKISTKISRRTNGRKILVLIECAAVYIISVFYMEMTMPYGYETPSDRKIQVVAHRAGAKFAPENTMSAIHEAVKSGADIAEIDVQQTKDGELIVMHDTNFKRTAGIKKNVWDVTLKEAQTYDVGSFFGARYRDERIPALEDMVKAADRHINLMIELKSNRHQKHLEEKTVSLIRKYGFEDQCSIASMDYRILQKVKKLDPEIKTVYITSIAYGDMERLEAADMISVEESFVNTQLIARAGLYGKKVFAWTVNKETFMKKMRRIHVDGIVTDNVYFTNYMLEEGEKSYLINELAEKLLRHK</sequence>
<dbReference type="PANTHER" id="PTHR46211:SF8">
    <property type="entry name" value="PHOSPHODIESTERASE"/>
    <property type="match status" value="1"/>
</dbReference>
<feature type="domain" description="GP-PDE" evidence="2">
    <location>
        <begin position="346"/>
        <end position="577"/>
    </location>
</feature>
<reference evidence="3 4" key="1">
    <citation type="submission" date="2019-05" db="EMBL/GenBank/DDBJ databases">
        <title>Complete genome sequencing of Anaerostipes rhamnosivorans.</title>
        <authorList>
            <person name="Bui T.P.N."/>
            <person name="de Vos W.M."/>
        </authorList>
    </citation>
    <scope>NUCLEOTIDE SEQUENCE [LARGE SCALE GENOMIC DNA]</scope>
    <source>
        <strain evidence="3 4">1y2</strain>
    </source>
</reference>
<keyword evidence="1" id="KW-0472">Membrane</keyword>
<feature type="transmembrane region" description="Helical" evidence="1">
    <location>
        <begin position="71"/>
        <end position="96"/>
    </location>
</feature>
<dbReference type="SUPFAM" id="SSF51695">
    <property type="entry name" value="PLC-like phosphodiesterases"/>
    <property type="match status" value="1"/>
</dbReference>
<feature type="transmembrane region" description="Helical" evidence="1">
    <location>
        <begin position="21"/>
        <end position="40"/>
    </location>
</feature>
<feature type="transmembrane region" description="Helical" evidence="1">
    <location>
        <begin position="127"/>
        <end position="149"/>
    </location>
</feature>
<gene>
    <name evidence="3" type="ORF">AR1Y2_2482</name>
</gene>
<dbReference type="RefSeq" id="WP_137329233.1">
    <property type="nucleotide sequence ID" value="NZ_CP040058.1"/>
</dbReference>
<feature type="transmembrane region" description="Helical" evidence="1">
    <location>
        <begin position="271"/>
        <end position="293"/>
    </location>
</feature>
<dbReference type="PROSITE" id="PS51704">
    <property type="entry name" value="GP_PDE"/>
    <property type="match status" value="1"/>
</dbReference>
<dbReference type="GO" id="GO:0008889">
    <property type="term" value="F:glycerophosphodiester phosphodiesterase activity"/>
    <property type="evidence" value="ECO:0007669"/>
    <property type="project" value="UniProtKB-EC"/>
</dbReference>
<organism evidence="3 4">
    <name type="scientific">Anaerostipes rhamnosivorans</name>
    <dbReference type="NCBI Taxonomy" id="1229621"/>
    <lineage>
        <taxon>Bacteria</taxon>
        <taxon>Bacillati</taxon>
        <taxon>Bacillota</taxon>
        <taxon>Clostridia</taxon>
        <taxon>Lachnospirales</taxon>
        <taxon>Lachnospiraceae</taxon>
        <taxon>Anaerostipes</taxon>
    </lineage>
</organism>
<dbReference type="EMBL" id="CP040058">
    <property type="protein sequence ID" value="QCP35936.1"/>
    <property type="molecule type" value="Genomic_DNA"/>
</dbReference>
<proteinExistence type="predicted"/>